<keyword evidence="1" id="KW-0812">Transmembrane</keyword>
<evidence type="ECO:0000256" key="1">
    <source>
        <dbReference type="SAM" id="Phobius"/>
    </source>
</evidence>
<feature type="domain" description="CHAT" evidence="2">
    <location>
        <begin position="617"/>
        <end position="876"/>
    </location>
</feature>
<organism evidence="3 4">
    <name type="scientific">Chryseosolibacter histidini</name>
    <dbReference type="NCBI Taxonomy" id="2782349"/>
    <lineage>
        <taxon>Bacteria</taxon>
        <taxon>Pseudomonadati</taxon>
        <taxon>Bacteroidota</taxon>
        <taxon>Cytophagia</taxon>
        <taxon>Cytophagales</taxon>
        <taxon>Chryseotaleaceae</taxon>
        <taxon>Chryseosolibacter</taxon>
    </lineage>
</organism>
<keyword evidence="4" id="KW-1185">Reference proteome</keyword>
<accession>A0AAP2DLG5</accession>
<proteinExistence type="predicted"/>
<dbReference type="EMBL" id="JAHESF010000008">
    <property type="protein sequence ID" value="MBT1697307.1"/>
    <property type="molecule type" value="Genomic_DNA"/>
</dbReference>
<reference evidence="3 4" key="1">
    <citation type="submission" date="2021-05" db="EMBL/GenBank/DDBJ databases">
        <title>A Polyphasic approach of four new species of the genus Ohtaekwangia: Ohtaekwangia histidinii sp. nov., Ohtaekwangia cretensis sp. nov., Ohtaekwangia indiensis sp. nov., Ohtaekwangia reichenbachii sp. nov. from diverse environment.</title>
        <authorList>
            <person name="Octaviana S."/>
        </authorList>
    </citation>
    <scope>NUCLEOTIDE SEQUENCE [LARGE SCALE GENOMIC DNA]</scope>
    <source>
        <strain evidence="3 4">PWU4</strain>
    </source>
</reference>
<keyword evidence="1" id="KW-1133">Transmembrane helix</keyword>
<dbReference type="PANTHER" id="PTHR10098">
    <property type="entry name" value="RAPSYN-RELATED"/>
    <property type="match status" value="1"/>
</dbReference>
<dbReference type="Pfam" id="PF12770">
    <property type="entry name" value="CHAT"/>
    <property type="match status" value="1"/>
</dbReference>
<gene>
    <name evidence="3" type="ORF">KK083_10495</name>
</gene>
<dbReference type="Proteomes" id="UP001319200">
    <property type="component" value="Unassembled WGS sequence"/>
</dbReference>
<sequence>MAVLCCLEILMMKCLSTIVLFFCVVLSGFSQQARSLPDSLARQRRLHDDLANFIYTYVDAFLMNPTEERLSLLKNCERMCWRPLRTDDERIAYVIMQCNYGYYAARFGDIHQAVDAYENAWKIYSQHNLTGFDITEYCLKPLGNSYSMLGDYQSAANIIKHYLFKAEQEKNTQHLVSAIINLSIVYHDTGKQEDAIGLLKNALGTRDIAASKKGAICSNLARNFFDLGQQAEASRYALQALNHFKNVRGNEVLPQVVNTWKILSLLNLKKGDTDEALRCIERSRKIVTENPAVFQKRELAKLISEYASIRALQQQHDVALKHYQQALKLLLPGYKPENETDLPDKAMLYPENTIKEILDGLAGLYMKRDPAKALQCFELSFETEDLLRQTYHYQADRLQQQVEIRNRTMQCLTILHDLYERTKDHTFVIRAFQLAERTKAVVLREAVEVNARSQWIRHDSLLKREHDLTYKNAKLASELVMEQMKGEAADVAHINTLTARQTEMSIEIKSLQRSIAEKYPQYSATESIVPIDLALLQQKLGREDATLMSYVAGQDVLYAFIIDKGSLSFHKLPQTQAIYDHIRALNDLFASPAGINNETGRYKKIAFELNNLLQIPTEAVTKNLVIVPDGLLNYVPFEALLFQASNALDYASLPYLIKKFRVSYASSTASYAGTSRTPATSLNGSRALAMFPVFRNTNRVLKHSETEAQSMQLYVDGKFLFDNQATKKAFGENLHHYNIIHLSTHADAGSWLTPPSIEFVDSTLYLPEVYGLRIDPDLMVLSACETGVGKLLKGEGALSLARGFQYAGAHNIVFSLWKVNDLSTARLMASFYEHYFDGESKPGALRLAKLDYLANEGIGNFQKSPYFWASFIYYGDINVNSDHLPQHSKITWFEMGLLLLTFLFVLYLFLRRRDRHASLSE</sequence>
<name>A0AAP2DLG5_9BACT</name>
<keyword evidence="1" id="KW-0472">Membrane</keyword>
<comment type="caution">
    <text evidence="3">The sequence shown here is derived from an EMBL/GenBank/DDBJ whole genome shotgun (WGS) entry which is preliminary data.</text>
</comment>
<evidence type="ECO:0000313" key="3">
    <source>
        <dbReference type="EMBL" id="MBT1697307.1"/>
    </source>
</evidence>
<dbReference type="InterPro" id="IPR019734">
    <property type="entry name" value="TPR_rpt"/>
</dbReference>
<dbReference type="Gene3D" id="1.25.40.10">
    <property type="entry name" value="Tetratricopeptide repeat domain"/>
    <property type="match status" value="2"/>
</dbReference>
<protein>
    <submittedName>
        <fullName evidence="3">CHAT domain-containing protein</fullName>
    </submittedName>
</protein>
<dbReference type="RefSeq" id="WP_254163177.1">
    <property type="nucleotide sequence ID" value="NZ_JAHESF010000008.1"/>
</dbReference>
<dbReference type="InterPro" id="IPR011990">
    <property type="entry name" value="TPR-like_helical_dom_sf"/>
</dbReference>
<dbReference type="SMART" id="SM00028">
    <property type="entry name" value="TPR"/>
    <property type="match status" value="4"/>
</dbReference>
<dbReference type="SUPFAM" id="SSF48452">
    <property type="entry name" value="TPR-like"/>
    <property type="match status" value="1"/>
</dbReference>
<dbReference type="InterPro" id="IPR024983">
    <property type="entry name" value="CHAT_dom"/>
</dbReference>
<feature type="transmembrane region" description="Helical" evidence="1">
    <location>
        <begin position="890"/>
        <end position="910"/>
    </location>
</feature>
<dbReference type="PANTHER" id="PTHR10098:SF112">
    <property type="entry name" value="SLR0380 PROTEIN"/>
    <property type="match status" value="1"/>
</dbReference>
<dbReference type="AlphaFoldDB" id="A0AAP2DLG5"/>
<evidence type="ECO:0000313" key="4">
    <source>
        <dbReference type="Proteomes" id="UP001319200"/>
    </source>
</evidence>
<evidence type="ECO:0000259" key="2">
    <source>
        <dbReference type="Pfam" id="PF12770"/>
    </source>
</evidence>